<dbReference type="PRINTS" id="PR02045">
    <property type="entry name" value="F138DOMAIN"/>
</dbReference>
<organism evidence="2 3">
    <name type="scientific">Papio anubis</name>
    <name type="common">Olive baboon</name>
    <dbReference type="NCBI Taxonomy" id="9555"/>
    <lineage>
        <taxon>Eukaryota</taxon>
        <taxon>Metazoa</taxon>
        <taxon>Chordata</taxon>
        <taxon>Craniata</taxon>
        <taxon>Vertebrata</taxon>
        <taxon>Euteleostomi</taxon>
        <taxon>Mammalia</taxon>
        <taxon>Eutheria</taxon>
        <taxon>Euarchontoglires</taxon>
        <taxon>Primates</taxon>
        <taxon>Haplorrhini</taxon>
        <taxon>Catarrhini</taxon>
        <taxon>Cercopithecidae</taxon>
        <taxon>Cercopithecinae</taxon>
        <taxon>Papio</taxon>
    </lineage>
</organism>
<name>A0A8I5N093_PAPAN</name>
<keyword evidence="3" id="KW-1185">Reference proteome</keyword>
<evidence type="ECO:0000313" key="3">
    <source>
        <dbReference type="Proteomes" id="UP000028761"/>
    </source>
</evidence>
<reference evidence="2 3" key="1">
    <citation type="submission" date="2012-03" db="EMBL/GenBank/DDBJ databases">
        <title>Whole Genome Assembly of Papio anubis.</title>
        <authorList>
            <person name="Liu Y.L."/>
            <person name="Abraham K.A."/>
            <person name="Akbar H.A."/>
            <person name="Ali S.A."/>
            <person name="Anosike U.A."/>
            <person name="Aqrawi P.A."/>
            <person name="Arias F.A."/>
            <person name="Attaway T.A."/>
            <person name="Awwad R.A."/>
            <person name="Babu C.B."/>
            <person name="Bandaranaike D.B."/>
            <person name="Battles P.B."/>
            <person name="Bell A.B."/>
            <person name="Beltran B.B."/>
            <person name="Berhane-Mersha D.B."/>
            <person name="Bess C.B."/>
            <person name="Bickham C.B."/>
            <person name="Bolden T.B."/>
            <person name="Carter K.C."/>
            <person name="Chau D.C."/>
            <person name="Chavez A.C."/>
            <person name="Clerc-Blankenburg K.C."/>
            <person name="Coyle M.C."/>
            <person name="Dao M.D."/>
            <person name="Davila M.L.D."/>
            <person name="Davy-Carroll L.D."/>
            <person name="Denson S.D."/>
            <person name="Dinh H.D."/>
            <person name="Fernandez S.F."/>
            <person name="Fernando P.F."/>
            <person name="Forbes L.F."/>
            <person name="Francis C.F."/>
            <person name="Francisco L.F."/>
            <person name="Fu Q.F."/>
            <person name="Garcia-Iii R.G."/>
            <person name="Garrett T.G."/>
            <person name="Gross S.G."/>
            <person name="Gubbala S.G."/>
            <person name="Hirani K.H."/>
            <person name="Hogues M.H."/>
            <person name="Hollins B.H."/>
            <person name="Jackson L.J."/>
            <person name="Javaid M.J."/>
            <person name="Jhangiani S.J."/>
            <person name="Johnson A.J."/>
            <person name="Johnson B.J."/>
            <person name="Jones J.J."/>
            <person name="Joshi V.J."/>
            <person name="Kalu J.K."/>
            <person name="Khan N.K."/>
            <person name="Korchina V.K."/>
            <person name="Kovar C.K."/>
            <person name="Lago L.L."/>
            <person name="Lara F.L."/>
            <person name="Le T.-K.L."/>
            <person name="Lee S.L."/>
            <person name="Legall-Iii F.L."/>
            <person name="Lemon S.L."/>
            <person name="Liu J.L."/>
            <person name="Liu Y.-S.L."/>
            <person name="Liyanage D.L."/>
            <person name="Lopez J.L."/>
            <person name="Lorensuhewa L.L."/>
            <person name="Mata R.M."/>
            <person name="Mathew T.M."/>
            <person name="Mercado C.M."/>
            <person name="Mercado I.M."/>
            <person name="Morales K.M."/>
            <person name="Morgan M.M."/>
            <person name="Munidasa M.M."/>
            <person name="Ngo D.N."/>
            <person name="Nguyen L.N."/>
            <person name="Nguyen T.N."/>
            <person name="Nguyen N.N."/>
            <person name="Obregon M.O."/>
            <person name="Okwuonu G.O."/>
            <person name="Ongeri F.O."/>
            <person name="Onwere C.O."/>
            <person name="Osifeso I.O."/>
            <person name="Parra A.P."/>
            <person name="Patil S.P."/>
            <person name="Perez A.P."/>
            <person name="Perez Y.P."/>
            <person name="Pham C.P."/>
            <person name="Pu L.-L.P."/>
            <person name="Puazo M.P."/>
            <person name="Quiroz J.Q."/>
            <person name="Rouhana J.R."/>
            <person name="Ruiz M.R."/>
            <person name="Ruiz S.-J.R."/>
            <person name="Saada N.S."/>
            <person name="Santibanez J.S."/>
            <person name="Scheel M.S."/>
            <person name="Schneider B.S."/>
            <person name="Simmons D.S."/>
            <person name="Sisson I.S."/>
            <person name="Tang L.-Y.T."/>
            <person name="Thornton R.T."/>
            <person name="Tisius J.T."/>
            <person name="Toledanes G.T."/>
            <person name="Trejos Z.T."/>
            <person name="Usmani K.U."/>
            <person name="Varghese R.V."/>
            <person name="Vattathil S.V."/>
            <person name="Vee V.V."/>
            <person name="Walker D.W."/>
            <person name="Weissenberger G.W."/>
            <person name="White C.W."/>
            <person name="Williams A.W."/>
            <person name="Woodworth J.W."/>
            <person name="Wright R.W."/>
            <person name="Zhu Y.Z."/>
            <person name="Han Y.H."/>
            <person name="Newsham I.N."/>
            <person name="Nazareth L.N."/>
            <person name="Worley K.W."/>
            <person name="Muzny D.M."/>
            <person name="Rogers J.R."/>
            <person name="Gibbs R.G."/>
        </authorList>
    </citation>
    <scope>NUCLEOTIDE SEQUENCE [LARGE SCALE GENOMIC DNA]</scope>
</reference>
<dbReference type="Proteomes" id="UP000028761">
    <property type="component" value="Chromosome 19"/>
</dbReference>
<accession>A0A8I5N093</accession>
<dbReference type="AlphaFoldDB" id="A0A8I5N093"/>
<evidence type="ECO:0000313" key="2">
    <source>
        <dbReference type="Ensembl" id="ENSPANP00000048656.1"/>
    </source>
</evidence>
<reference evidence="2" key="2">
    <citation type="submission" date="2025-08" db="UniProtKB">
        <authorList>
            <consortium name="Ensembl"/>
        </authorList>
    </citation>
    <scope>IDENTIFICATION</scope>
</reference>
<dbReference type="PANTHER" id="PTHR46254">
    <property type="entry name" value="PROTEIN GVQW1-RELATED"/>
    <property type="match status" value="1"/>
</dbReference>
<sequence length="128" mass="13612">MVDYKSQRSFGCAPPGRQQLAMAIGVSLCHPGWSAVASSQLNATSASQARVQWCHLSSLQPLPAGSKQFSCLSLLSSWRTTGTYHHAQLLVEMGFHHIAQAGLKLLTSSDPPASASQRAGITGMSHHT</sequence>
<reference evidence="2" key="3">
    <citation type="submission" date="2025-09" db="UniProtKB">
        <authorList>
            <consortium name="Ensembl"/>
        </authorList>
    </citation>
    <scope>IDENTIFICATION</scope>
</reference>
<dbReference type="GeneTree" id="ENSGT00940000164709"/>
<evidence type="ECO:0000256" key="1">
    <source>
        <dbReference type="SAM" id="MobiDB-lite"/>
    </source>
</evidence>
<protein>
    <submittedName>
        <fullName evidence="2">Uncharacterized protein</fullName>
    </submittedName>
</protein>
<dbReference type="Ensembl" id="ENSPANT00000072689.1">
    <property type="protein sequence ID" value="ENSPANP00000048656.1"/>
    <property type="gene ID" value="ENSPANG00000040574.1"/>
</dbReference>
<feature type="compositionally biased region" description="Polar residues" evidence="1">
    <location>
        <begin position="109"/>
        <end position="119"/>
    </location>
</feature>
<dbReference type="PANTHER" id="PTHR46254:SF3">
    <property type="entry name" value="SECRETED PROTEIN"/>
    <property type="match status" value="1"/>
</dbReference>
<feature type="region of interest" description="Disordered" evidence="1">
    <location>
        <begin position="109"/>
        <end position="128"/>
    </location>
</feature>
<proteinExistence type="predicted"/>